<dbReference type="SUPFAM" id="SSF81383">
    <property type="entry name" value="F-box domain"/>
    <property type="match status" value="1"/>
</dbReference>
<dbReference type="SMART" id="SM00256">
    <property type="entry name" value="FBOX"/>
    <property type="match status" value="1"/>
</dbReference>
<name>A0A0C2XAT0_AMAMK</name>
<feature type="region of interest" description="Disordered" evidence="1">
    <location>
        <begin position="668"/>
        <end position="693"/>
    </location>
</feature>
<dbReference type="Proteomes" id="UP000054549">
    <property type="component" value="Unassembled WGS sequence"/>
</dbReference>
<dbReference type="InterPro" id="IPR001810">
    <property type="entry name" value="F-box_dom"/>
</dbReference>
<proteinExistence type="predicted"/>
<dbReference type="HOGENOM" id="CLU_007279_0_1_1"/>
<organism evidence="3 4">
    <name type="scientific">Amanita muscaria (strain Koide BX008)</name>
    <dbReference type="NCBI Taxonomy" id="946122"/>
    <lineage>
        <taxon>Eukaryota</taxon>
        <taxon>Fungi</taxon>
        <taxon>Dikarya</taxon>
        <taxon>Basidiomycota</taxon>
        <taxon>Agaricomycotina</taxon>
        <taxon>Agaricomycetes</taxon>
        <taxon>Agaricomycetidae</taxon>
        <taxon>Agaricales</taxon>
        <taxon>Pluteineae</taxon>
        <taxon>Amanitaceae</taxon>
        <taxon>Amanita</taxon>
    </lineage>
</organism>
<dbReference type="InParanoid" id="A0A0C2XAT0"/>
<keyword evidence="4" id="KW-1185">Reference proteome</keyword>
<dbReference type="EMBL" id="KN818236">
    <property type="protein sequence ID" value="KIL66426.1"/>
    <property type="molecule type" value="Genomic_DNA"/>
</dbReference>
<feature type="region of interest" description="Disordered" evidence="1">
    <location>
        <begin position="550"/>
        <end position="592"/>
    </location>
</feature>
<protein>
    <recommendedName>
        <fullName evidence="2">F-box domain-containing protein</fullName>
    </recommendedName>
</protein>
<accession>A0A0C2XAT0</accession>
<dbReference type="OrthoDB" id="2751409at2759"/>
<dbReference type="PROSITE" id="PS50181">
    <property type="entry name" value="FBOX"/>
    <property type="match status" value="1"/>
</dbReference>
<feature type="compositionally biased region" description="Low complexity" evidence="1">
    <location>
        <begin position="563"/>
        <end position="592"/>
    </location>
</feature>
<evidence type="ECO:0000313" key="4">
    <source>
        <dbReference type="Proteomes" id="UP000054549"/>
    </source>
</evidence>
<gene>
    <name evidence="3" type="ORF">M378DRAFT_160889</name>
</gene>
<dbReference type="Pfam" id="PF00646">
    <property type="entry name" value="F-box"/>
    <property type="match status" value="1"/>
</dbReference>
<dbReference type="InterPro" id="IPR036047">
    <property type="entry name" value="F-box-like_dom_sf"/>
</dbReference>
<evidence type="ECO:0000256" key="1">
    <source>
        <dbReference type="SAM" id="MobiDB-lite"/>
    </source>
</evidence>
<reference evidence="3 4" key="1">
    <citation type="submission" date="2014-04" db="EMBL/GenBank/DDBJ databases">
        <title>Evolutionary Origins and Diversification of the Mycorrhizal Mutualists.</title>
        <authorList>
            <consortium name="DOE Joint Genome Institute"/>
            <consortium name="Mycorrhizal Genomics Consortium"/>
            <person name="Kohler A."/>
            <person name="Kuo A."/>
            <person name="Nagy L.G."/>
            <person name="Floudas D."/>
            <person name="Copeland A."/>
            <person name="Barry K.W."/>
            <person name="Cichocki N."/>
            <person name="Veneault-Fourrey C."/>
            <person name="LaButti K."/>
            <person name="Lindquist E.A."/>
            <person name="Lipzen A."/>
            <person name="Lundell T."/>
            <person name="Morin E."/>
            <person name="Murat C."/>
            <person name="Riley R."/>
            <person name="Ohm R."/>
            <person name="Sun H."/>
            <person name="Tunlid A."/>
            <person name="Henrissat B."/>
            <person name="Grigoriev I.V."/>
            <person name="Hibbett D.S."/>
            <person name="Martin F."/>
        </authorList>
    </citation>
    <scope>NUCLEOTIDE SEQUENCE [LARGE SCALE GENOMIC DNA]</scope>
    <source>
        <strain evidence="3 4">Koide BX008</strain>
    </source>
</reference>
<sequence>MSTVNKLDEVVLHSNFNSSPIPRHTSYLINTALDFIANYDKLKSKLNADAKVALILDGVWFVLLRYATLKNIARSYTSTVDKSSCISFEKISDSINILNESSCPLQVSALQRPLTTHYEDYTPVPATISLTLPRELMERVLLLLDIEHILTCRLVNREFNKSIQSSMLLQYFLACRAAGVIDNPRSSLSYAERLEALGKREDAWRNLNPVFEMTIEVNHPPSSISTYGLTGGAYFLKDSNQGDLHYCRLPSSSQDSPRWIRIPGHGPGEGRPGNFVSFAIAVYEHDLIINVISSDIGNETGMQRHSLDLVLLKFSTGEYHPLARQHRIHIQRSSSARPWVIPRIVGDNLALVVHSQNGTCPDKLFIFDWKTGHKRLQHETTEDAYSDLVFVSPELLLVPNIMLSHFEIWHLPPSYPNSELPSQILSLQIPAVSPEYSIFNLGCHGESNPFLHSIPYFPPRPFFTSPENSIITINLIISSISPSVRRRRASYTLIMHRRALLDAIQKWTSPPLLEQIVLPTLLMNEVTVHKISDPDDGSVRLDAQSKLVSTMPHLRSSTRTRGSPTFSSQTSSTSPTSHMSVDSGFSSGSSTTLSMPQYSFPQVQWADWGPPISRWFQVDETQARWIMNSTGQRYAFSVPNDRNKLMVSVADFNPYNVRKNAEMMARLGRESKDDGSNGNNDDEGKEKGDEEEELEMLDHGGMFSEEVCMGLKCVVYPAPGDYDFDGVLMDEERLLGLKCNHRGRVESVKVLYFG</sequence>
<feature type="domain" description="F-box" evidence="2">
    <location>
        <begin position="126"/>
        <end position="172"/>
    </location>
</feature>
<evidence type="ECO:0000313" key="3">
    <source>
        <dbReference type="EMBL" id="KIL66426.1"/>
    </source>
</evidence>
<dbReference type="AlphaFoldDB" id="A0A0C2XAT0"/>
<evidence type="ECO:0000259" key="2">
    <source>
        <dbReference type="PROSITE" id="PS50181"/>
    </source>
</evidence>